<reference evidence="1 2" key="1">
    <citation type="submission" date="2019-02" db="EMBL/GenBank/DDBJ databases">
        <title>Genome sequencing of the rare red list fungi Phlebia centrifuga.</title>
        <authorList>
            <person name="Buettner E."/>
            <person name="Kellner H."/>
        </authorList>
    </citation>
    <scope>NUCLEOTIDE SEQUENCE [LARGE SCALE GENOMIC DNA]</scope>
    <source>
        <strain evidence="1 2">DSM 108282</strain>
    </source>
</reference>
<sequence length="64" mass="7510">MVSLARTIRSIRRVGLKEWWHQMQYIGDAKSGTYKGKDQFGNRYFENLNPEEEIPGEHARVDSL</sequence>
<dbReference type="AlphaFoldDB" id="A0A4S4KWD2"/>
<accession>A0A4S4KWD2</accession>
<name>A0A4S4KWD2_9APHY</name>
<keyword evidence="2" id="KW-1185">Reference proteome</keyword>
<evidence type="ECO:0008006" key="3">
    <source>
        <dbReference type="Google" id="ProtNLM"/>
    </source>
</evidence>
<evidence type="ECO:0000313" key="2">
    <source>
        <dbReference type="Proteomes" id="UP000309038"/>
    </source>
</evidence>
<dbReference type="EMBL" id="SGPJ01000006">
    <property type="protein sequence ID" value="THH02418.1"/>
    <property type="molecule type" value="Genomic_DNA"/>
</dbReference>
<proteinExistence type="predicted"/>
<comment type="caution">
    <text evidence="1">The sequence shown here is derived from an EMBL/GenBank/DDBJ whole genome shotgun (WGS) entry which is preliminary data.</text>
</comment>
<organism evidence="1 2">
    <name type="scientific">Hermanssonia centrifuga</name>
    <dbReference type="NCBI Taxonomy" id="98765"/>
    <lineage>
        <taxon>Eukaryota</taxon>
        <taxon>Fungi</taxon>
        <taxon>Dikarya</taxon>
        <taxon>Basidiomycota</taxon>
        <taxon>Agaricomycotina</taxon>
        <taxon>Agaricomycetes</taxon>
        <taxon>Polyporales</taxon>
        <taxon>Meruliaceae</taxon>
        <taxon>Hermanssonia</taxon>
    </lineage>
</organism>
<dbReference type="Proteomes" id="UP000309038">
    <property type="component" value="Unassembled WGS sequence"/>
</dbReference>
<gene>
    <name evidence="1" type="ORF">EW026_g432</name>
</gene>
<protein>
    <recommendedName>
        <fullName evidence="3">NADH dehydrogenase [ubiquinone] 1 alpha subcomplex subunit 12</fullName>
    </recommendedName>
</protein>
<evidence type="ECO:0000313" key="1">
    <source>
        <dbReference type="EMBL" id="THH02418.1"/>
    </source>
</evidence>